<dbReference type="PANTHER" id="PTHR36985">
    <property type="entry name" value="TRANSLOCATION AND ASSEMBLY MODULE SUBUNIT TAMB"/>
    <property type="match status" value="1"/>
</dbReference>
<dbReference type="PANTHER" id="PTHR36985:SF1">
    <property type="entry name" value="TRANSLOCATION AND ASSEMBLY MODULE SUBUNIT TAMB"/>
    <property type="match status" value="1"/>
</dbReference>
<comment type="subcellular location">
    <subcellularLocation>
        <location evidence="1">Membrane</location>
        <topology evidence="1">Single-pass membrane protein</topology>
    </subcellularLocation>
</comment>
<accession>A0A0F9T7U3</accession>
<dbReference type="InterPro" id="IPR007452">
    <property type="entry name" value="TamB_C"/>
</dbReference>
<organism evidence="6">
    <name type="scientific">marine sediment metagenome</name>
    <dbReference type="NCBI Taxonomy" id="412755"/>
    <lineage>
        <taxon>unclassified sequences</taxon>
        <taxon>metagenomes</taxon>
        <taxon>ecological metagenomes</taxon>
    </lineage>
</organism>
<evidence type="ECO:0000256" key="2">
    <source>
        <dbReference type="ARBA" id="ARBA00022692"/>
    </source>
</evidence>
<evidence type="ECO:0000313" key="6">
    <source>
        <dbReference type="EMBL" id="KKN45046.1"/>
    </source>
</evidence>
<dbReference type="GO" id="GO:0005886">
    <property type="term" value="C:plasma membrane"/>
    <property type="evidence" value="ECO:0007669"/>
    <property type="project" value="InterPro"/>
</dbReference>
<evidence type="ECO:0000256" key="1">
    <source>
        <dbReference type="ARBA" id="ARBA00004167"/>
    </source>
</evidence>
<evidence type="ECO:0000256" key="3">
    <source>
        <dbReference type="ARBA" id="ARBA00022989"/>
    </source>
</evidence>
<name>A0A0F9T7U3_9ZZZZ</name>
<proteinExistence type="predicted"/>
<keyword evidence="4" id="KW-0472">Membrane</keyword>
<gene>
    <name evidence="6" type="ORF">LCGC14_0686980</name>
</gene>
<evidence type="ECO:0000256" key="4">
    <source>
        <dbReference type="ARBA" id="ARBA00023136"/>
    </source>
</evidence>
<keyword evidence="2" id="KW-0812">Transmembrane</keyword>
<feature type="domain" description="Translocation and assembly module TamB C-terminal" evidence="5">
    <location>
        <begin position="1011"/>
        <end position="1339"/>
    </location>
</feature>
<evidence type="ECO:0000259" key="5">
    <source>
        <dbReference type="Pfam" id="PF04357"/>
    </source>
</evidence>
<protein>
    <recommendedName>
        <fullName evidence="5">Translocation and assembly module TamB C-terminal domain-containing protein</fullName>
    </recommendedName>
</protein>
<dbReference type="GO" id="GO:0097347">
    <property type="term" value="C:TAM protein secretion complex"/>
    <property type="evidence" value="ECO:0007669"/>
    <property type="project" value="TreeGrafter"/>
</dbReference>
<dbReference type="GO" id="GO:0009306">
    <property type="term" value="P:protein secretion"/>
    <property type="evidence" value="ECO:0007669"/>
    <property type="project" value="InterPro"/>
</dbReference>
<keyword evidence="3" id="KW-1133">Transmembrane helix</keyword>
<dbReference type="Pfam" id="PF04357">
    <property type="entry name" value="TamB"/>
    <property type="match status" value="1"/>
</dbReference>
<reference evidence="6" key="1">
    <citation type="journal article" date="2015" name="Nature">
        <title>Complex archaea that bridge the gap between prokaryotes and eukaryotes.</title>
        <authorList>
            <person name="Spang A."/>
            <person name="Saw J.H."/>
            <person name="Jorgensen S.L."/>
            <person name="Zaremba-Niedzwiedzka K."/>
            <person name="Martijn J."/>
            <person name="Lind A.E."/>
            <person name="van Eijk R."/>
            <person name="Schleper C."/>
            <person name="Guy L."/>
            <person name="Ettema T.J."/>
        </authorList>
    </citation>
    <scope>NUCLEOTIDE SEQUENCE</scope>
</reference>
<dbReference type="EMBL" id="LAZR01001414">
    <property type="protein sequence ID" value="KKN45046.1"/>
    <property type="molecule type" value="Genomic_DNA"/>
</dbReference>
<comment type="caution">
    <text evidence="6">The sequence shown here is derived from an EMBL/GenBank/DDBJ whole genome shotgun (WGS) entry which is preliminary data.</text>
</comment>
<sequence>MIRRILIIVLSILMLLAAFIAWLGLTESGLSFAISQAQKFVPALTIQKTAGRFYDGAEFEHINYQIDENSSVSISNLVISWQTMRLFSGQLVIDKLLIGDVVLTQNGEKATETSPIELPNINIPIGISLKNLSLNSLALVDKDQNKTTVISGFKTEISAWSDALKIQALSINYADNVSLELNGQITLSDNYKTDLTYQWTVLDPKLKTINAQGTIQGDLTELKIEQQLLKPMQSTQNVTASDLLGKLTWTADIHLPQLALADFVEGQTGVVNDLIVNANGDLTSADILVDSQFEQAGLPTFNLHSQTSTDDFDNWFTDTNVSTKEGAKLSIKGDINNVSTTPTLALTGQWQQLAWPLLEAKKTVASKQGNFSVNGDLENYVFALKGGLVADQQAFIVQADAHGTANQIDLEQLLITGMGGNMKLAGWFNWQSVPRFEITTNWQDIIVPEALSPLMIRSKKGDINIAGTTETFMLTSDIALALDDKPATILIKGTGSDKGFKQLNFNAKTGSGELDFNGEAFWLDSIKVNGKVNLHNVNPALFAPDWQGDLSGGWTMSVDNVHDQMADIRIVDLDVKGSLRERPLTLQGALSYIKSELDIPNLELVSGKSTISVDGQLKKDLAFNLQLNSPDLADFYPDLGGQLKANATITGKLAAPIIEATLSGQKIAYGDTLTIANANTDFSLNANSKVDGKIVLTGIKANTLPALNAQLNIEGNQAQHQLSFDVTGDQLKASGNIAGQLVNKNWQGQLTKLEFEQTKAGQWQLTKQGPIDLAADKGQIDEQCLQSDQGNICFQGNYSSAGGWQAATHFNNVSMKLFHAFSAALEPVEGQLQGQLELSSSNQYPTEGQGEISLVNASIAVDAVGQKDKRIINFKTVKLDYLLNDEKTTVNLLVAPDLKGMSPLVANAELPILETVINDPDNAALSGMIITNVDDLSIFDDFNSEYDNLKGQLNVNISLSGTVKNPALVGKIALDKVSVELPSAGLMLTDMKVNAKGSLDKGIEFDYQAISGKGNLIGGGQFIVKNDTWQMDANLKANNAEVVNLPEAYVVATTDLTILVNPESSQVKGSVTIPEAELAPLQFNSPVTPSKDVIIITNETPDEEKPFPTLLDINVALGDKVKISAAGFNSRLTGKLLVTGDTSKIILGTGAIVIKDGKYNAYGQKLTVDNGQILFSGGAIDNPQLDVKAIRTGENFVAGLHVQGAANNPQITLFSEPAMSQDNVLSYIVLGRPLGEASATDAALLASAATGLGIDGGNQIGERIASTFGLDNVSIAGSGGDDTALQVGKYLSPKLYLGYGIGIFEPVSTVIMRYTLSKIWSLKAESGTESSVDLLYTHER</sequence>